<dbReference type="EMBL" id="CAUYUJ010011112">
    <property type="protein sequence ID" value="CAK0831011.1"/>
    <property type="molecule type" value="Genomic_DNA"/>
</dbReference>
<dbReference type="Proteomes" id="UP001189429">
    <property type="component" value="Unassembled WGS sequence"/>
</dbReference>
<feature type="region of interest" description="Disordered" evidence="1">
    <location>
        <begin position="1"/>
        <end position="25"/>
    </location>
</feature>
<gene>
    <name evidence="2" type="ORF">PCOR1329_LOCUS29468</name>
</gene>
<evidence type="ECO:0000313" key="3">
    <source>
        <dbReference type="Proteomes" id="UP001189429"/>
    </source>
</evidence>
<name>A0ABN9SGE9_9DINO</name>
<keyword evidence="3" id="KW-1185">Reference proteome</keyword>
<protein>
    <submittedName>
        <fullName evidence="2">Uncharacterized protein</fullName>
    </submittedName>
</protein>
<evidence type="ECO:0000313" key="2">
    <source>
        <dbReference type="EMBL" id="CAK0831011.1"/>
    </source>
</evidence>
<organism evidence="2 3">
    <name type="scientific">Prorocentrum cordatum</name>
    <dbReference type="NCBI Taxonomy" id="2364126"/>
    <lineage>
        <taxon>Eukaryota</taxon>
        <taxon>Sar</taxon>
        <taxon>Alveolata</taxon>
        <taxon>Dinophyceae</taxon>
        <taxon>Prorocentrales</taxon>
        <taxon>Prorocentraceae</taxon>
        <taxon>Prorocentrum</taxon>
    </lineage>
</organism>
<proteinExistence type="predicted"/>
<comment type="caution">
    <text evidence="2">The sequence shown here is derived from an EMBL/GenBank/DDBJ whole genome shotgun (WGS) entry which is preliminary data.</text>
</comment>
<evidence type="ECO:0000256" key="1">
    <source>
        <dbReference type="SAM" id="MobiDB-lite"/>
    </source>
</evidence>
<sequence length="111" mass="12554">MSPQQRSLCEGAPSREIGDWSGPMNSEPWIGAKRQVHAPHARHESMNLVFMSKLSFNTAALGMSLPWMLKRTFETGQNFFEEIVTFKFSTVSERLITHPSSNARSSSVTYF</sequence>
<reference evidence="2" key="1">
    <citation type="submission" date="2023-10" db="EMBL/GenBank/DDBJ databases">
        <authorList>
            <person name="Chen Y."/>
            <person name="Shah S."/>
            <person name="Dougan E. K."/>
            <person name="Thang M."/>
            <person name="Chan C."/>
        </authorList>
    </citation>
    <scope>NUCLEOTIDE SEQUENCE [LARGE SCALE GENOMIC DNA]</scope>
</reference>
<accession>A0ABN9SGE9</accession>